<feature type="domain" description="RING-type" evidence="5">
    <location>
        <begin position="185"/>
        <end position="238"/>
    </location>
</feature>
<evidence type="ECO:0000259" key="5">
    <source>
        <dbReference type="PROSITE" id="PS50089"/>
    </source>
</evidence>
<accession>A0A9P4QKP6</accession>
<keyword evidence="2 4" id="KW-0863">Zinc-finger</keyword>
<keyword evidence="3" id="KW-0862">Zinc</keyword>
<reference evidence="6" key="1">
    <citation type="journal article" date="2020" name="Stud. Mycol.">
        <title>101 Dothideomycetes genomes: a test case for predicting lifestyles and emergence of pathogens.</title>
        <authorList>
            <person name="Haridas S."/>
            <person name="Albert R."/>
            <person name="Binder M."/>
            <person name="Bloem J."/>
            <person name="Labutti K."/>
            <person name="Salamov A."/>
            <person name="Andreopoulos B."/>
            <person name="Baker S."/>
            <person name="Barry K."/>
            <person name="Bills G."/>
            <person name="Bluhm B."/>
            <person name="Cannon C."/>
            <person name="Castanera R."/>
            <person name="Culley D."/>
            <person name="Daum C."/>
            <person name="Ezra D."/>
            <person name="Gonzalez J."/>
            <person name="Henrissat B."/>
            <person name="Kuo A."/>
            <person name="Liang C."/>
            <person name="Lipzen A."/>
            <person name="Lutzoni F."/>
            <person name="Magnuson J."/>
            <person name="Mondo S."/>
            <person name="Nolan M."/>
            <person name="Ohm R."/>
            <person name="Pangilinan J."/>
            <person name="Park H.-J."/>
            <person name="Ramirez L."/>
            <person name="Alfaro M."/>
            <person name="Sun H."/>
            <person name="Tritt A."/>
            <person name="Yoshinaga Y."/>
            <person name="Zwiers L.-H."/>
            <person name="Turgeon B."/>
            <person name="Goodwin S."/>
            <person name="Spatafora J."/>
            <person name="Crous P."/>
            <person name="Grigoriev I."/>
        </authorList>
    </citation>
    <scope>NUCLEOTIDE SEQUENCE</scope>
    <source>
        <strain evidence="6">CBS 125425</strain>
    </source>
</reference>
<dbReference type="InterPro" id="IPR013083">
    <property type="entry name" value="Znf_RING/FYVE/PHD"/>
</dbReference>
<dbReference type="OrthoDB" id="8062037at2759"/>
<dbReference type="EMBL" id="ML996413">
    <property type="protein sequence ID" value="KAF2726666.1"/>
    <property type="molecule type" value="Genomic_DNA"/>
</dbReference>
<sequence>MGDNNNSTNGASSSKNVTASHDCETRARIKLLRTKFSIERNDNPKCPFGKAMLKFGDFTTLLVNSLENYDADARSAMQSKDLDRIYCDGLPKFSSFHETQAWVKRVMLMHPHRRSVAQQCFLIVSRAIGPIGERLAQIRKELDAWQEDCDKTDVFTDPNDAKALAENLIDVSANDPLRPVHQDTCAMCFEPFDDPTFWASKTSSSPQRTFCGHNFCRACLANWLESDVAPNFRCPTCRTCLACGEHECEFCVVKKKESVPLPLLQVLYTVLGPRDRAVWKDIANDRTQLLDWQIWLEDNVGRSRLLKIREETRRDRVLLVDLLHQLRTRSPNHRDNALARRMEERITGAQDRMETAIFEIMDG</sequence>
<dbReference type="Gene3D" id="3.30.40.10">
    <property type="entry name" value="Zinc/RING finger domain, C3HC4 (zinc finger)"/>
    <property type="match status" value="1"/>
</dbReference>
<keyword evidence="7" id="KW-1185">Reference proteome</keyword>
<keyword evidence="1" id="KW-0479">Metal-binding</keyword>
<dbReference type="Pfam" id="PF00097">
    <property type="entry name" value="zf-C3HC4"/>
    <property type="match status" value="1"/>
</dbReference>
<dbReference type="InterPro" id="IPR017907">
    <property type="entry name" value="Znf_RING_CS"/>
</dbReference>
<dbReference type="SUPFAM" id="SSF57850">
    <property type="entry name" value="RING/U-box"/>
    <property type="match status" value="1"/>
</dbReference>
<proteinExistence type="predicted"/>
<gene>
    <name evidence="6" type="ORF">EJ04DRAFT_571070</name>
</gene>
<dbReference type="PROSITE" id="PS00518">
    <property type="entry name" value="ZF_RING_1"/>
    <property type="match status" value="1"/>
</dbReference>
<organism evidence="6 7">
    <name type="scientific">Polyplosphaeria fusca</name>
    <dbReference type="NCBI Taxonomy" id="682080"/>
    <lineage>
        <taxon>Eukaryota</taxon>
        <taxon>Fungi</taxon>
        <taxon>Dikarya</taxon>
        <taxon>Ascomycota</taxon>
        <taxon>Pezizomycotina</taxon>
        <taxon>Dothideomycetes</taxon>
        <taxon>Pleosporomycetidae</taxon>
        <taxon>Pleosporales</taxon>
        <taxon>Tetraplosphaeriaceae</taxon>
        <taxon>Polyplosphaeria</taxon>
    </lineage>
</organism>
<dbReference type="AlphaFoldDB" id="A0A9P4QKP6"/>
<evidence type="ECO:0000256" key="3">
    <source>
        <dbReference type="ARBA" id="ARBA00022833"/>
    </source>
</evidence>
<comment type="caution">
    <text evidence="6">The sequence shown here is derived from an EMBL/GenBank/DDBJ whole genome shotgun (WGS) entry which is preliminary data.</text>
</comment>
<evidence type="ECO:0000256" key="2">
    <source>
        <dbReference type="ARBA" id="ARBA00022771"/>
    </source>
</evidence>
<dbReference type="GO" id="GO:0008270">
    <property type="term" value="F:zinc ion binding"/>
    <property type="evidence" value="ECO:0007669"/>
    <property type="project" value="UniProtKB-KW"/>
</dbReference>
<dbReference type="Proteomes" id="UP000799444">
    <property type="component" value="Unassembled WGS sequence"/>
</dbReference>
<evidence type="ECO:0000256" key="4">
    <source>
        <dbReference type="PROSITE-ProRule" id="PRU00175"/>
    </source>
</evidence>
<dbReference type="PROSITE" id="PS50089">
    <property type="entry name" value="ZF_RING_2"/>
    <property type="match status" value="1"/>
</dbReference>
<evidence type="ECO:0000313" key="6">
    <source>
        <dbReference type="EMBL" id="KAF2726666.1"/>
    </source>
</evidence>
<dbReference type="InterPro" id="IPR018957">
    <property type="entry name" value="Znf_C3HC4_RING-type"/>
</dbReference>
<evidence type="ECO:0000256" key="1">
    <source>
        <dbReference type="ARBA" id="ARBA00022723"/>
    </source>
</evidence>
<dbReference type="InterPro" id="IPR001841">
    <property type="entry name" value="Znf_RING"/>
</dbReference>
<name>A0A9P4QKP6_9PLEO</name>
<dbReference type="SMART" id="SM00184">
    <property type="entry name" value="RING"/>
    <property type="match status" value="1"/>
</dbReference>
<evidence type="ECO:0000313" key="7">
    <source>
        <dbReference type="Proteomes" id="UP000799444"/>
    </source>
</evidence>
<protein>
    <recommendedName>
        <fullName evidence="5">RING-type domain-containing protein</fullName>
    </recommendedName>
</protein>